<dbReference type="EMBL" id="JBHSIT010000014">
    <property type="protein sequence ID" value="MFC4912962.1"/>
    <property type="molecule type" value="Genomic_DNA"/>
</dbReference>
<dbReference type="Pfam" id="PF00664">
    <property type="entry name" value="ABC_membrane"/>
    <property type="match status" value="1"/>
</dbReference>
<accession>A0ABV9U8S8</accession>
<dbReference type="InterPro" id="IPR011527">
    <property type="entry name" value="ABC1_TM_dom"/>
</dbReference>
<feature type="transmembrane region" description="Helical" evidence="7">
    <location>
        <begin position="94"/>
        <end position="118"/>
    </location>
</feature>
<reference evidence="11" key="1">
    <citation type="journal article" date="2019" name="Int. J. Syst. Evol. Microbiol.">
        <title>The Global Catalogue of Microorganisms (GCM) 10K type strain sequencing project: providing services to taxonomists for standard genome sequencing and annotation.</title>
        <authorList>
            <consortium name="The Broad Institute Genomics Platform"/>
            <consortium name="The Broad Institute Genome Sequencing Center for Infectious Disease"/>
            <person name="Wu L."/>
            <person name="Ma J."/>
        </authorList>
    </citation>
    <scope>NUCLEOTIDE SEQUENCE [LARGE SCALE GENOMIC DNA]</scope>
    <source>
        <strain evidence="11">KLKA75</strain>
    </source>
</reference>
<feature type="domain" description="ABC transporter" evidence="8">
    <location>
        <begin position="374"/>
        <end position="607"/>
    </location>
</feature>
<dbReference type="Proteomes" id="UP001595872">
    <property type="component" value="Unassembled WGS sequence"/>
</dbReference>
<proteinExistence type="predicted"/>
<dbReference type="RefSeq" id="WP_378263406.1">
    <property type="nucleotide sequence ID" value="NZ_JBHSIT010000014.1"/>
</dbReference>
<dbReference type="InterPro" id="IPR039421">
    <property type="entry name" value="Type_1_exporter"/>
</dbReference>
<evidence type="ECO:0000313" key="11">
    <source>
        <dbReference type="Proteomes" id="UP001595872"/>
    </source>
</evidence>
<dbReference type="CDD" id="cd18550">
    <property type="entry name" value="ABC_6TM_exporter_like"/>
    <property type="match status" value="1"/>
</dbReference>
<feature type="transmembrane region" description="Helical" evidence="7">
    <location>
        <begin position="179"/>
        <end position="207"/>
    </location>
</feature>
<dbReference type="SUPFAM" id="SSF52540">
    <property type="entry name" value="P-loop containing nucleoside triphosphate hydrolases"/>
    <property type="match status" value="1"/>
</dbReference>
<dbReference type="PANTHER" id="PTHR43394">
    <property type="entry name" value="ATP-DEPENDENT PERMEASE MDL1, MITOCHONDRIAL"/>
    <property type="match status" value="1"/>
</dbReference>
<dbReference type="PROSITE" id="PS50893">
    <property type="entry name" value="ABC_TRANSPORTER_2"/>
    <property type="match status" value="1"/>
</dbReference>
<evidence type="ECO:0000256" key="6">
    <source>
        <dbReference type="ARBA" id="ARBA00023136"/>
    </source>
</evidence>
<dbReference type="SMART" id="SM00382">
    <property type="entry name" value="AAA"/>
    <property type="match status" value="1"/>
</dbReference>
<evidence type="ECO:0000256" key="7">
    <source>
        <dbReference type="SAM" id="Phobius"/>
    </source>
</evidence>
<comment type="caution">
    <text evidence="10">The sequence shown here is derived from an EMBL/GenBank/DDBJ whole genome shotgun (WGS) entry which is preliminary data.</text>
</comment>
<dbReference type="InterPro" id="IPR036640">
    <property type="entry name" value="ABC1_TM_sf"/>
</dbReference>
<dbReference type="Gene3D" id="1.20.1560.10">
    <property type="entry name" value="ABC transporter type 1, transmembrane domain"/>
    <property type="match status" value="1"/>
</dbReference>
<evidence type="ECO:0000256" key="5">
    <source>
        <dbReference type="ARBA" id="ARBA00022989"/>
    </source>
</evidence>
<organism evidence="10 11">
    <name type="scientific">Actinomadura gamaensis</name>
    <dbReference type="NCBI Taxonomy" id="1763541"/>
    <lineage>
        <taxon>Bacteria</taxon>
        <taxon>Bacillati</taxon>
        <taxon>Actinomycetota</taxon>
        <taxon>Actinomycetes</taxon>
        <taxon>Streptosporangiales</taxon>
        <taxon>Thermomonosporaceae</taxon>
        <taxon>Actinomadura</taxon>
    </lineage>
</organism>
<evidence type="ECO:0000256" key="3">
    <source>
        <dbReference type="ARBA" id="ARBA00022741"/>
    </source>
</evidence>
<dbReference type="Pfam" id="PF00005">
    <property type="entry name" value="ABC_tran"/>
    <property type="match status" value="1"/>
</dbReference>
<evidence type="ECO:0000256" key="4">
    <source>
        <dbReference type="ARBA" id="ARBA00022840"/>
    </source>
</evidence>
<feature type="transmembrane region" description="Helical" evidence="7">
    <location>
        <begin position="281"/>
        <end position="298"/>
    </location>
</feature>
<feature type="domain" description="ABC transmembrane type-1" evidence="9">
    <location>
        <begin position="54"/>
        <end position="340"/>
    </location>
</feature>
<dbReference type="PRINTS" id="PR01896">
    <property type="entry name" value="TAP1PROTEIN"/>
</dbReference>
<keyword evidence="2 7" id="KW-0812">Transmembrane</keyword>
<evidence type="ECO:0000256" key="2">
    <source>
        <dbReference type="ARBA" id="ARBA00022692"/>
    </source>
</evidence>
<keyword evidence="11" id="KW-1185">Reference proteome</keyword>
<keyword evidence="3" id="KW-0547">Nucleotide-binding</keyword>
<dbReference type="GO" id="GO:0005524">
    <property type="term" value="F:ATP binding"/>
    <property type="evidence" value="ECO:0007669"/>
    <property type="project" value="UniProtKB-KW"/>
</dbReference>
<dbReference type="InterPro" id="IPR003439">
    <property type="entry name" value="ABC_transporter-like_ATP-bd"/>
</dbReference>
<dbReference type="InterPro" id="IPR027417">
    <property type="entry name" value="P-loop_NTPase"/>
</dbReference>
<sequence>MAILPTLNLAILYYVGEWSSAFYAGGCMRSRSNASQVSFRRIAVLFVPYRRRLALLLLLILSSSLVALISPFLLRQILDKAIPDGRPGLLTALAAAMLLCAGVNTAASVIQAYLSVAIGQRVMRDLRNAVYARLQRMSLAFFSRTRTGDVQSRIANDIGGMGVTVTSVASTVVGNLTTMFATITAMVILSWRLALASLLLLPVFAVISKRVGRERRSIAKDRQEQLAHMSTMIEESLSVSGFVLGRSMGRTADLVRRFSEESDRLTLLTIRSAMAGRWRQAVIQMIMAGMPVVIYWTAGISVAPNVPAMSVGTLVAFTTLQQALFGPTVQLLQTGVAVQTSLSLFERVFEYLDLQEQIIAPRNPISLPHPQGHVRFEGVEFCYEERPVLSGINLDLPPGTQLAIVGPTGAGKSTLGYLVPRLYDPTSGRVLIDGIDVRELSFADLARAVGVVAQDTHLFHATIIENLRFAKPDADLREIVDAARAAQIHDLIETLPQGYDTMVGERGYRFSGGERQRLAIARTILRDPAILVLDEATSALDVRTESAVQEALEKLAQGRTTITIAHRLSTIRNADVIIVLEQGRIIEQGTHDELSTRDGNYASLLKC</sequence>
<keyword evidence="6 7" id="KW-0472">Membrane</keyword>
<keyword evidence="5 7" id="KW-1133">Transmembrane helix</keyword>
<dbReference type="PANTHER" id="PTHR43394:SF1">
    <property type="entry name" value="ATP-BINDING CASSETTE SUB-FAMILY B MEMBER 10, MITOCHONDRIAL"/>
    <property type="match status" value="1"/>
</dbReference>
<protein>
    <submittedName>
        <fullName evidence="10">ABC transporter ATP-binding protein</fullName>
    </submittedName>
</protein>
<keyword evidence="4 10" id="KW-0067">ATP-binding</keyword>
<evidence type="ECO:0000259" key="9">
    <source>
        <dbReference type="PROSITE" id="PS50929"/>
    </source>
</evidence>
<comment type="subcellular location">
    <subcellularLocation>
        <location evidence="1">Cell membrane</location>
        <topology evidence="1">Multi-pass membrane protein</topology>
    </subcellularLocation>
</comment>
<gene>
    <name evidence="10" type="ORF">ACFPCY_37075</name>
</gene>
<evidence type="ECO:0000313" key="10">
    <source>
        <dbReference type="EMBL" id="MFC4912962.1"/>
    </source>
</evidence>
<feature type="transmembrane region" description="Helical" evidence="7">
    <location>
        <begin position="154"/>
        <end position="173"/>
    </location>
</feature>
<name>A0ABV9U8S8_9ACTN</name>
<dbReference type="PROSITE" id="PS50929">
    <property type="entry name" value="ABC_TM1F"/>
    <property type="match status" value="1"/>
</dbReference>
<feature type="transmembrane region" description="Helical" evidence="7">
    <location>
        <begin position="53"/>
        <end position="74"/>
    </location>
</feature>
<dbReference type="PROSITE" id="PS00211">
    <property type="entry name" value="ABC_TRANSPORTER_1"/>
    <property type="match status" value="1"/>
</dbReference>
<dbReference type="InterPro" id="IPR017871">
    <property type="entry name" value="ABC_transporter-like_CS"/>
</dbReference>
<dbReference type="Gene3D" id="3.40.50.300">
    <property type="entry name" value="P-loop containing nucleotide triphosphate hydrolases"/>
    <property type="match status" value="1"/>
</dbReference>
<evidence type="ECO:0000259" key="8">
    <source>
        <dbReference type="PROSITE" id="PS50893"/>
    </source>
</evidence>
<dbReference type="SUPFAM" id="SSF90123">
    <property type="entry name" value="ABC transporter transmembrane region"/>
    <property type="match status" value="1"/>
</dbReference>
<evidence type="ECO:0000256" key="1">
    <source>
        <dbReference type="ARBA" id="ARBA00004651"/>
    </source>
</evidence>
<dbReference type="InterPro" id="IPR003593">
    <property type="entry name" value="AAA+_ATPase"/>
</dbReference>